<gene>
    <name evidence="1" type="ORF">F511_23820</name>
</gene>
<dbReference type="AlphaFoldDB" id="A0A2Z7AS27"/>
<sequence>MQRRCDQQPVIVLDLPAPATMAGDLPAGLPTGPGSSNVINHVPSRALTKENDPYKEGARCCAEARSAWCSPSSRWAGGSGRVRLISKRIETAPAILIFGNTSDVENWGYSYSCFGTVQFIGSDLVIKSAMPSAVTHLFYAYVRKVTDTEFNVFVLGRDLIFVCDSLANKFRTSLKICE</sequence>
<evidence type="ECO:0000313" key="1">
    <source>
        <dbReference type="EMBL" id="KZV24721.1"/>
    </source>
</evidence>
<evidence type="ECO:0000313" key="2">
    <source>
        <dbReference type="Proteomes" id="UP000250235"/>
    </source>
</evidence>
<proteinExistence type="predicted"/>
<dbReference type="EMBL" id="KV012528">
    <property type="protein sequence ID" value="KZV24721.1"/>
    <property type="molecule type" value="Genomic_DNA"/>
</dbReference>
<protein>
    <submittedName>
        <fullName evidence="1">Type VIII myosin heavy chain MyoC</fullName>
    </submittedName>
</protein>
<dbReference type="Proteomes" id="UP000250235">
    <property type="component" value="Unassembled WGS sequence"/>
</dbReference>
<reference evidence="1 2" key="1">
    <citation type="journal article" date="2015" name="Proc. Natl. Acad. Sci. U.S.A.">
        <title>The resurrection genome of Boea hygrometrica: A blueprint for survival of dehydration.</title>
        <authorList>
            <person name="Xiao L."/>
            <person name="Yang G."/>
            <person name="Zhang L."/>
            <person name="Yang X."/>
            <person name="Zhao S."/>
            <person name="Ji Z."/>
            <person name="Zhou Q."/>
            <person name="Hu M."/>
            <person name="Wang Y."/>
            <person name="Chen M."/>
            <person name="Xu Y."/>
            <person name="Jin H."/>
            <person name="Xiao X."/>
            <person name="Hu G."/>
            <person name="Bao F."/>
            <person name="Hu Y."/>
            <person name="Wan P."/>
            <person name="Li L."/>
            <person name="Deng X."/>
            <person name="Kuang T."/>
            <person name="Xiang C."/>
            <person name="Zhu J.K."/>
            <person name="Oliver M.J."/>
            <person name="He Y."/>
        </authorList>
    </citation>
    <scope>NUCLEOTIDE SEQUENCE [LARGE SCALE GENOMIC DNA]</scope>
    <source>
        <strain evidence="2">cv. XS01</strain>
    </source>
</reference>
<organism evidence="1 2">
    <name type="scientific">Dorcoceras hygrometricum</name>
    <dbReference type="NCBI Taxonomy" id="472368"/>
    <lineage>
        <taxon>Eukaryota</taxon>
        <taxon>Viridiplantae</taxon>
        <taxon>Streptophyta</taxon>
        <taxon>Embryophyta</taxon>
        <taxon>Tracheophyta</taxon>
        <taxon>Spermatophyta</taxon>
        <taxon>Magnoliopsida</taxon>
        <taxon>eudicotyledons</taxon>
        <taxon>Gunneridae</taxon>
        <taxon>Pentapetalae</taxon>
        <taxon>asterids</taxon>
        <taxon>lamiids</taxon>
        <taxon>Lamiales</taxon>
        <taxon>Gesneriaceae</taxon>
        <taxon>Didymocarpoideae</taxon>
        <taxon>Trichosporeae</taxon>
        <taxon>Loxocarpinae</taxon>
        <taxon>Dorcoceras</taxon>
    </lineage>
</organism>
<name>A0A2Z7AS27_9LAMI</name>
<keyword evidence="2" id="KW-1185">Reference proteome</keyword>
<accession>A0A2Z7AS27</accession>